<evidence type="ECO:0000313" key="1">
    <source>
        <dbReference type="EMBL" id="MFC3681160.1"/>
    </source>
</evidence>
<dbReference type="Proteomes" id="UP001595722">
    <property type="component" value="Unassembled WGS sequence"/>
</dbReference>
<organism evidence="1 2">
    <name type="scientific">Bacterioplanoides pacificum</name>
    <dbReference type="NCBI Taxonomy" id="1171596"/>
    <lineage>
        <taxon>Bacteria</taxon>
        <taxon>Pseudomonadati</taxon>
        <taxon>Pseudomonadota</taxon>
        <taxon>Gammaproteobacteria</taxon>
        <taxon>Oceanospirillales</taxon>
        <taxon>Oceanospirillaceae</taxon>
        <taxon>Bacterioplanoides</taxon>
    </lineage>
</organism>
<proteinExistence type="predicted"/>
<protein>
    <submittedName>
        <fullName evidence="1">Uncharacterized protein</fullName>
    </submittedName>
</protein>
<evidence type="ECO:0000313" key="2">
    <source>
        <dbReference type="Proteomes" id="UP001595722"/>
    </source>
</evidence>
<name>A0ABV7VV21_9GAMM</name>
<reference evidence="2" key="1">
    <citation type="journal article" date="2019" name="Int. J. Syst. Evol. Microbiol.">
        <title>The Global Catalogue of Microorganisms (GCM) 10K type strain sequencing project: providing services to taxonomists for standard genome sequencing and annotation.</title>
        <authorList>
            <consortium name="The Broad Institute Genomics Platform"/>
            <consortium name="The Broad Institute Genome Sequencing Center for Infectious Disease"/>
            <person name="Wu L."/>
            <person name="Ma J."/>
        </authorList>
    </citation>
    <scope>NUCLEOTIDE SEQUENCE [LARGE SCALE GENOMIC DNA]</scope>
    <source>
        <strain evidence="2">KCTC 42424</strain>
    </source>
</reference>
<accession>A0ABV7VV21</accession>
<dbReference type="EMBL" id="JBHRYB010000013">
    <property type="protein sequence ID" value="MFC3681160.1"/>
    <property type="molecule type" value="Genomic_DNA"/>
</dbReference>
<gene>
    <name evidence="1" type="ORF">ACFOMG_13730</name>
</gene>
<comment type="caution">
    <text evidence="1">The sequence shown here is derived from an EMBL/GenBank/DDBJ whole genome shotgun (WGS) entry which is preliminary data.</text>
</comment>
<sequence>MLSVFKAKPLLDQASADWIVATFGWALQYFDAGEFFNRTVLIQPSNTFFPGRVSSVAEKATNIFHHSQRYAGLSHWPLQLVSTQQLQRQPDCLLAPASQPELRDVSRDSSVAAELTEQSSLQPLPVFYNPQQTLKPEDMAASYAHVMAQHLVIQRGVLPPGGQALFAEASELLAGFMGFGVLLANSSYTIRGGCGSCYNALANRQPALTEFDNVFILALFCRLKQISAAEACRYLKKHLRRPFKLAQKQLDNNPQVLMRLAAYRTPRPPMTKLRISPSTLSAS</sequence>
<keyword evidence="2" id="KW-1185">Reference proteome</keyword>